<reference evidence="1" key="1">
    <citation type="submission" date="2023-09" db="EMBL/GenBank/DDBJ databases">
        <title>Vallitalea sediminicola and Vallitalea maricola sp. nov., anaerobic bacteria isolated from marine sediment.</title>
        <authorList>
            <person name="Hirano S."/>
            <person name="Maeda A."/>
            <person name="Terahara T."/>
            <person name="Mori K."/>
            <person name="Hamada M."/>
            <person name="Matsumoto R."/>
            <person name="Kobayashi T."/>
        </authorList>
    </citation>
    <scope>NUCLEOTIDE SEQUENCE</scope>
    <source>
        <strain evidence="1">AN17-2</strain>
    </source>
</reference>
<gene>
    <name evidence="1" type="ORF">AN2V17_38350</name>
</gene>
<comment type="caution">
    <text evidence="1">The sequence shown here is derived from an EMBL/GenBank/DDBJ whole genome shotgun (WGS) entry which is preliminary data.</text>
</comment>
<evidence type="ECO:0000313" key="1">
    <source>
        <dbReference type="EMBL" id="GMQ64597.1"/>
    </source>
</evidence>
<evidence type="ECO:0000313" key="2">
    <source>
        <dbReference type="Proteomes" id="UP001374599"/>
    </source>
</evidence>
<accession>A0ACB5UPQ1</accession>
<dbReference type="Proteomes" id="UP001374599">
    <property type="component" value="Unassembled WGS sequence"/>
</dbReference>
<organism evidence="1 2">
    <name type="scientific">Vallitalea maricola</name>
    <dbReference type="NCBI Taxonomy" id="3074433"/>
    <lineage>
        <taxon>Bacteria</taxon>
        <taxon>Bacillati</taxon>
        <taxon>Bacillota</taxon>
        <taxon>Clostridia</taxon>
        <taxon>Lachnospirales</taxon>
        <taxon>Vallitaleaceae</taxon>
        <taxon>Vallitalea</taxon>
    </lineage>
</organism>
<proteinExistence type="predicted"/>
<sequence>MSIKKKLFMILTVVLIIWLLLTVFFYYQHQIYVESYDIGEYIEFDEFGVFVNNIEKYNYENRGFNYPDFLLELGLPGEFNQIIMNIWYFYSFPYEVDKANPKFDINCEVIVHGEYGTSVDVRDLLEGKLDFQYIDTLSDSIIYLAGTSITASSNQNTIQLTYSKEWNDSLSGGITIVDLVDDKEYEVDFSLPFTRVRYDYFNRRAEHKQDYSSFIISDMLRSYKKGDRSTVESYISTEHIETFSWNILDRYSQFFPEEFIFSYIGQYKENDGVFMMKTGGYIEGESIDELTFYMINDNSKWQIIDISVLN</sequence>
<dbReference type="EMBL" id="BTPU01000076">
    <property type="protein sequence ID" value="GMQ64597.1"/>
    <property type="molecule type" value="Genomic_DNA"/>
</dbReference>
<keyword evidence="2" id="KW-1185">Reference proteome</keyword>
<protein>
    <submittedName>
        <fullName evidence="1">Uncharacterized protein</fullName>
    </submittedName>
</protein>
<name>A0ACB5UPQ1_9FIRM</name>